<dbReference type="InterPro" id="IPR016187">
    <property type="entry name" value="CTDL_fold"/>
</dbReference>
<dbReference type="PANTHER" id="PTHR23150">
    <property type="entry name" value="SULFATASE MODIFYING FACTOR 1, 2"/>
    <property type="match status" value="1"/>
</dbReference>
<dbReference type="SUPFAM" id="SSF56436">
    <property type="entry name" value="C-type lectin-like"/>
    <property type="match status" value="1"/>
</dbReference>
<dbReference type="InterPro" id="IPR042095">
    <property type="entry name" value="SUMF_sf"/>
</dbReference>
<dbReference type="InterPro" id="IPR051043">
    <property type="entry name" value="Sulfatase_Mod_Factor_Kinase"/>
</dbReference>
<dbReference type="Gene3D" id="3.90.1580.10">
    <property type="entry name" value="paralog of FGE (formylglycine-generating enzyme)"/>
    <property type="match status" value="1"/>
</dbReference>
<protein>
    <submittedName>
        <fullName evidence="2">Formylglycine-generating enzyme family protein</fullName>
    </submittedName>
</protein>
<evidence type="ECO:0000259" key="1">
    <source>
        <dbReference type="Pfam" id="PF03781"/>
    </source>
</evidence>
<evidence type="ECO:0000313" key="3">
    <source>
        <dbReference type="Proteomes" id="UP001199919"/>
    </source>
</evidence>
<organism evidence="2 3">
    <name type="scientific">Mucilaginibacter roseus</name>
    <dbReference type="NCBI Taxonomy" id="1528868"/>
    <lineage>
        <taxon>Bacteria</taxon>
        <taxon>Pseudomonadati</taxon>
        <taxon>Bacteroidota</taxon>
        <taxon>Sphingobacteriia</taxon>
        <taxon>Sphingobacteriales</taxon>
        <taxon>Sphingobacteriaceae</taxon>
        <taxon>Mucilaginibacter</taxon>
    </lineage>
</organism>
<evidence type="ECO:0000313" key="2">
    <source>
        <dbReference type="EMBL" id="MCD8741346.1"/>
    </source>
</evidence>
<feature type="domain" description="Sulfatase-modifying factor enzyme-like" evidence="1">
    <location>
        <begin position="37"/>
        <end position="225"/>
    </location>
</feature>
<dbReference type="EMBL" id="JAJPWV010000003">
    <property type="protein sequence ID" value="MCD8741346.1"/>
    <property type="molecule type" value="Genomic_DNA"/>
</dbReference>
<dbReference type="RefSeq" id="WP_232177851.1">
    <property type="nucleotide sequence ID" value="NZ_JAJPWV010000003.1"/>
</dbReference>
<accession>A0ABS8U6U5</accession>
<reference evidence="2 3" key="1">
    <citation type="submission" date="2021-12" db="EMBL/GenBank/DDBJ databases">
        <title>Mucilaginibacter roseus genome.</title>
        <authorList>
            <person name="Ferreira J.R."/>
            <person name="Newman J.D."/>
        </authorList>
    </citation>
    <scope>NUCLEOTIDE SEQUENCE [LARGE SCALE GENOMIC DNA]</scope>
    <source>
        <strain evidence="2 3">LMG 28454</strain>
    </source>
</reference>
<keyword evidence="3" id="KW-1185">Reference proteome</keyword>
<comment type="caution">
    <text evidence="2">The sequence shown here is derived from an EMBL/GenBank/DDBJ whole genome shotgun (WGS) entry which is preliminary data.</text>
</comment>
<sequence length="227" mass="26075">MQAVSNIASFLSLTEIPSGRITLRDDRLKHTWTIDLNPFLLSKFQVTQEFYRHVTGESPSAFDGPTHPVETVSWYDAVVFCNKLSGIEGLVKCYEINNRDFQVQFDSNANGYRLPTEAEWEYACKAGTNLIRYGELDQIGWYKTNANATTHPVGSKEPNAWGLYDMLGNVWEWCNDIYDEQVYGSYRIFRGGGWFDEERGCIATNRRRSHPSSFKIDDLGFRIARNL</sequence>
<dbReference type="Proteomes" id="UP001199919">
    <property type="component" value="Unassembled WGS sequence"/>
</dbReference>
<gene>
    <name evidence="2" type="ORF">LT679_12090</name>
</gene>
<name>A0ABS8U6U5_9SPHI</name>
<proteinExistence type="predicted"/>
<dbReference type="InterPro" id="IPR005532">
    <property type="entry name" value="SUMF_dom"/>
</dbReference>
<dbReference type="Pfam" id="PF03781">
    <property type="entry name" value="FGE-sulfatase"/>
    <property type="match status" value="1"/>
</dbReference>
<dbReference type="PANTHER" id="PTHR23150:SF19">
    <property type="entry name" value="FORMYLGLYCINE-GENERATING ENZYME"/>
    <property type="match status" value="1"/>
</dbReference>